<keyword evidence="3" id="KW-1185">Reference proteome</keyword>
<dbReference type="EMBL" id="MSZX01000004">
    <property type="protein sequence ID" value="OPA78606.1"/>
    <property type="molecule type" value="Genomic_DNA"/>
</dbReference>
<dbReference type="Pfam" id="PF13649">
    <property type="entry name" value="Methyltransf_25"/>
    <property type="match status" value="1"/>
</dbReference>
<dbReference type="InterPro" id="IPR041698">
    <property type="entry name" value="Methyltransf_25"/>
</dbReference>
<proteinExistence type="predicted"/>
<protein>
    <submittedName>
        <fullName evidence="2">SAM-dependent methyltransferase</fullName>
    </submittedName>
</protein>
<accession>A0A1T2XG05</accession>
<dbReference type="InterPro" id="IPR029063">
    <property type="entry name" value="SAM-dependent_MTases_sf"/>
</dbReference>
<sequence length="249" mass="28189">MNELEYRNFYDRVGKMNGWDFSRVKCQSEGAAWDFYDVVTQNSKKSDMLLDIGTGGGEALLSIVDAALLLIGIDHSMGMIQTAQANVSASKASNVRMLYMDAAHIQFPEGFFQVISNRHSGFDPREVARVLAEGGCFLTQQVGEADKMNLKLAFGRGQAFEVPDGTLMNLYMTQLEEVGFRDIQSFEYDAIDYYETYEDLVFLLKHTPIIPNFGQTAEDFTILHQFIEEHQTSKGIRTNSKRFMIIARK</sequence>
<dbReference type="InterPro" id="IPR052939">
    <property type="entry name" value="23S_rRNA_MeTrnsfrase_RlmA"/>
</dbReference>
<dbReference type="OrthoDB" id="9795864at2"/>
<keyword evidence="2" id="KW-0489">Methyltransferase</keyword>
<dbReference type="PANTHER" id="PTHR43460:SF1">
    <property type="entry name" value="METHYLTRANSFERASE TYPE 11 DOMAIN-CONTAINING PROTEIN"/>
    <property type="match status" value="1"/>
</dbReference>
<dbReference type="CDD" id="cd02440">
    <property type="entry name" value="AdoMet_MTases"/>
    <property type="match status" value="1"/>
</dbReference>
<reference evidence="2 3" key="1">
    <citation type="submission" date="2017-01" db="EMBL/GenBank/DDBJ databases">
        <title>Genome analysis of Paenibacillus selenitrireducens ES3-24.</title>
        <authorList>
            <person name="Xu D."/>
            <person name="Yao R."/>
            <person name="Zheng S."/>
        </authorList>
    </citation>
    <scope>NUCLEOTIDE SEQUENCE [LARGE SCALE GENOMIC DNA]</scope>
    <source>
        <strain evidence="2 3">ES3-24</strain>
    </source>
</reference>
<dbReference type="RefSeq" id="WP_078498937.1">
    <property type="nucleotide sequence ID" value="NZ_MSZX01000004.1"/>
</dbReference>
<gene>
    <name evidence="2" type="ORF">BVG16_12130</name>
</gene>
<dbReference type="GO" id="GO:0008168">
    <property type="term" value="F:methyltransferase activity"/>
    <property type="evidence" value="ECO:0007669"/>
    <property type="project" value="UniProtKB-KW"/>
</dbReference>
<evidence type="ECO:0000259" key="1">
    <source>
        <dbReference type="Pfam" id="PF13649"/>
    </source>
</evidence>
<dbReference type="AlphaFoldDB" id="A0A1T2XG05"/>
<name>A0A1T2XG05_9BACL</name>
<keyword evidence="2" id="KW-0808">Transferase</keyword>
<dbReference type="SUPFAM" id="SSF53335">
    <property type="entry name" value="S-adenosyl-L-methionine-dependent methyltransferases"/>
    <property type="match status" value="1"/>
</dbReference>
<dbReference type="Gene3D" id="3.40.50.150">
    <property type="entry name" value="Vaccinia Virus protein VP39"/>
    <property type="match status" value="1"/>
</dbReference>
<comment type="caution">
    <text evidence="2">The sequence shown here is derived from an EMBL/GenBank/DDBJ whole genome shotgun (WGS) entry which is preliminary data.</text>
</comment>
<feature type="domain" description="Methyltransferase" evidence="1">
    <location>
        <begin position="50"/>
        <end position="134"/>
    </location>
</feature>
<dbReference type="GO" id="GO:0032259">
    <property type="term" value="P:methylation"/>
    <property type="evidence" value="ECO:0007669"/>
    <property type="project" value="UniProtKB-KW"/>
</dbReference>
<dbReference type="Proteomes" id="UP000190188">
    <property type="component" value="Unassembled WGS sequence"/>
</dbReference>
<organism evidence="2 3">
    <name type="scientific">Paenibacillus selenitireducens</name>
    <dbReference type="NCBI Taxonomy" id="1324314"/>
    <lineage>
        <taxon>Bacteria</taxon>
        <taxon>Bacillati</taxon>
        <taxon>Bacillota</taxon>
        <taxon>Bacilli</taxon>
        <taxon>Bacillales</taxon>
        <taxon>Paenibacillaceae</taxon>
        <taxon>Paenibacillus</taxon>
    </lineage>
</organism>
<dbReference type="STRING" id="1324314.BVG16_12130"/>
<dbReference type="PANTHER" id="PTHR43460">
    <property type="entry name" value="METHYLTRANSFERASE"/>
    <property type="match status" value="1"/>
</dbReference>
<evidence type="ECO:0000313" key="3">
    <source>
        <dbReference type="Proteomes" id="UP000190188"/>
    </source>
</evidence>
<evidence type="ECO:0000313" key="2">
    <source>
        <dbReference type="EMBL" id="OPA78606.1"/>
    </source>
</evidence>